<gene>
    <name evidence="2" type="ORF">Hsar01_03965</name>
</gene>
<proteinExistence type="predicted"/>
<keyword evidence="3" id="KW-1185">Reference proteome</keyword>
<name>A0ABP9UTM8_9BACT</name>
<dbReference type="Proteomes" id="UP001476282">
    <property type="component" value="Unassembled WGS sequence"/>
</dbReference>
<organism evidence="2 3">
    <name type="scientific">Haloferula sargassicola</name>
    <dbReference type="NCBI Taxonomy" id="490096"/>
    <lineage>
        <taxon>Bacteria</taxon>
        <taxon>Pseudomonadati</taxon>
        <taxon>Verrucomicrobiota</taxon>
        <taxon>Verrucomicrobiia</taxon>
        <taxon>Verrucomicrobiales</taxon>
        <taxon>Verrucomicrobiaceae</taxon>
        <taxon>Haloferula</taxon>
    </lineage>
</organism>
<accession>A0ABP9UTM8</accession>
<protein>
    <submittedName>
        <fullName evidence="2">Uncharacterized protein</fullName>
    </submittedName>
</protein>
<comment type="caution">
    <text evidence="2">The sequence shown here is derived from an EMBL/GenBank/DDBJ whole genome shotgun (WGS) entry which is preliminary data.</text>
</comment>
<evidence type="ECO:0000313" key="3">
    <source>
        <dbReference type="Proteomes" id="UP001476282"/>
    </source>
</evidence>
<sequence length="100" mass="11174">MREGRHKLTLGQIHPPAQGGPPVLPVIEHMAEASFEMLAAFAQQRLDHPLWQDLANRCFGLPVVNGLIKCLPQVLEPVIADVIDPVPHRFFFHVVEGRPD</sequence>
<feature type="region of interest" description="Disordered" evidence="1">
    <location>
        <begin position="1"/>
        <end position="20"/>
    </location>
</feature>
<dbReference type="EMBL" id="BAABRI010000033">
    <property type="protein sequence ID" value="GAA5484719.1"/>
    <property type="molecule type" value="Genomic_DNA"/>
</dbReference>
<evidence type="ECO:0000313" key="2">
    <source>
        <dbReference type="EMBL" id="GAA5484719.1"/>
    </source>
</evidence>
<evidence type="ECO:0000256" key="1">
    <source>
        <dbReference type="SAM" id="MobiDB-lite"/>
    </source>
</evidence>
<reference evidence="2 3" key="1">
    <citation type="submission" date="2024-02" db="EMBL/GenBank/DDBJ databases">
        <title>Haloferula sargassicola NBRC 104335.</title>
        <authorList>
            <person name="Ichikawa N."/>
            <person name="Katano-Makiyama Y."/>
            <person name="Hidaka K."/>
        </authorList>
    </citation>
    <scope>NUCLEOTIDE SEQUENCE [LARGE SCALE GENOMIC DNA]</scope>
    <source>
        <strain evidence="2 3">NBRC 104335</strain>
    </source>
</reference>